<proteinExistence type="predicted"/>
<organism evidence="1 2">
    <name type="scientific">Ideonella paludis</name>
    <dbReference type="NCBI Taxonomy" id="1233411"/>
    <lineage>
        <taxon>Bacteria</taxon>
        <taxon>Pseudomonadati</taxon>
        <taxon>Pseudomonadota</taxon>
        <taxon>Betaproteobacteria</taxon>
        <taxon>Burkholderiales</taxon>
        <taxon>Sphaerotilaceae</taxon>
        <taxon>Ideonella</taxon>
    </lineage>
</organism>
<name>A0ABS5E1F1_9BURK</name>
<dbReference type="RefSeq" id="WP_210810714.1">
    <property type="nucleotide sequence ID" value="NZ_JAGQDG010000007.1"/>
</dbReference>
<dbReference type="Pfam" id="PF07277">
    <property type="entry name" value="SapC"/>
    <property type="match status" value="1"/>
</dbReference>
<reference evidence="1 2" key="1">
    <citation type="submission" date="2021-04" db="EMBL/GenBank/DDBJ databases">
        <title>The genome sequence of type strain Ideonella paludis KCTC 32238.</title>
        <authorList>
            <person name="Liu Y."/>
        </authorList>
    </citation>
    <scope>NUCLEOTIDE SEQUENCE [LARGE SCALE GENOMIC DNA]</scope>
    <source>
        <strain evidence="1 2">KCTC 32238</strain>
    </source>
</reference>
<sequence>MINPELHTQPVALDRVGHRALKLSEGANSLTRVTQLNSMFLTLAEFGDAAKEFPIFFLRAGKDDKGHELVAPVAVFGLKQGQNLFVEGSGADTRWKARYTPALMRAYPFTMARVSEEQLAVCIDQSFDGWSQTEGRALFDDKGEPTELLNSARDFVERIENEVERTRLAGQRLMELKLLQEKRFDATLPDGSPLRVDGFLALDEERFNKLTDAEALELHRTGLAGVLHAHLISMSNMTALIERQLAQSPAAAAA</sequence>
<evidence type="ECO:0000313" key="2">
    <source>
        <dbReference type="Proteomes" id="UP000672097"/>
    </source>
</evidence>
<protein>
    <submittedName>
        <fullName evidence="1">SapC family protein</fullName>
    </submittedName>
</protein>
<gene>
    <name evidence="1" type="ORF">KAK11_18080</name>
</gene>
<accession>A0ABS5E1F1</accession>
<comment type="caution">
    <text evidence="1">The sequence shown here is derived from an EMBL/GenBank/DDBJ whole genome shotgun (WGS) entry which is preliminary data.</text>
</comment>
<dbReference type="Proteomes" id="UP000672097">
    <property type="component" value="Unassembled WGS sequence"/>
</dbReference>
<evidence type="ECO:0000313" key="1">
    <source>
        <dbReference type="EMBL" id="MBQ0937239.1"/>
    </source>
</evidence>
<dbReference type="InterPro" id="IPR010836">
    <property type="entry name" value="SapC"/>
</dbReference>
<dbReference type="EMBL" id="JAGQDG010000007">
    <property type="protein sequence ID" value="MBQ0937239.1"/>
    <property type="molecule type" value="Genomic_DNA"/>
</dbReference>
<keyword evidence="2" id="KW-1185">Reference proteome</keyword>